<evidence type="ECO:0000256" key="2">
    <source>
        <dbReference type="ARBA" id="ARBA00010333"/>
    </source>
</evidence>
<dbReference type="SUPFAM" id="SSF53850">
    <property type="entry name" value="Periplasmic binding protein-like II"/>
    <property type="match status" value="1"/>
</dbReference>
<comment type="subcellular location">
    <subcellularLocation>
        <location evidence="1">Cell envelope</location>
    </subcellularLocation>
</comment>
<keyword evidence="9" id="KW-1185">Reference proteome</keyword>
<reference evidence="9" key="1">
    <citation type="journal article" date="2019" name="Int. J. Syst. Evol. Microbiol.">
        <title>The Global Catalogue of Microorganisms (GCM) 10K type strain sequencing project: providing services to taxonomists for standard genome sequencing and annotation.</title>
        <authorList>
            <consortium name="The Broad Institute Genomics Platform"/>
            <consortium name="The Broad Institute Genome Sequencing Center for Infectious Disease"/>
            <person name="Wu L."/>
            <person name="Ma J."/>
        </authorList>
    </citation>
    <scope>NUCLEOTIDE SEQUENCE [LARGE SCALE GENOMIC DNA]</scope>
    <source>
        <strain evidence="9">JCM 16914</strain>
    </source>
</reference>
<protein>
    <submittedName>
        <fullName evidence="8">ABC transporter substrate-binding protein</fullName>
    </submittedName>
</protein>
<dbReference type="SMART" id="SM00062">
    <property type="entry name" value="PBPb"/>
    <property type="match status" value="1"/>
</dbReference>
<dbReference type="InterPro" id="IPR001638">
    <property type="entry name" value="Solute-binding_3/MltF_N"/>
</dbReference>
<evidence type="ECO:0000313" key="8">
    <source>
        <dbReference type="EMBL" id="GAA3894878.1"/>
    </source>
</evidence>
<evidence type="ECO:0000256" key="5">
    <source>
        <dbReference type="SAM" id="SignalP"/>
    </source>
</evidence>
<dbReference type="Gene3D" id="3.40.190.10">
    <property type="entry name" value="Periplasmic binding protein-like II"/>
    <property type="match status" value="2"/>
</dbReference>
<dbReference type="Pfam" id="PF00497">
    <property type="entry name" value="SBP_bac_3"/>
    <property type="match status" value="1"/>
</dbReference>
<dbReference type="EMBL" id="BAAAZT010000012">
    <property type="protein sequence ID" value="GAA3894878.1"/>
    <property type="molecule type" value="Genomic_DNA"/>
</dbReference>
<dbReference type="RefSeq" id="WP_344701518.1">
    <property type="nucleotide sequence ID" value="NZ_BAAAZT010000012.1"/>
</dbReference>
<evidence type="ECO:0000256" key="3">
    <source>
        <dbReference type="ARBA" id="ARBA00022729"/>
    </source>
</evidence>
<dbReference type="SMART" id="SM00079">
    <property type="entry name" value="PBPe"/>
    <property type="match status" value="1"/>
</dbReference>
<dbReference type="PROSITE" id="PS01039">
    <property type="entry name" value="SBP_BACTERIAL_3"/>
    <property type="match status" value="1"/>
</dbReference>
<dbReference type="PANTHER" id="PTHR35936:SF19">
    <property type="entry name" value="AMINO-ACID-BINDING PROTEIN YXEM-RELATED"/>
    <property type="match status" value="1"/>
</dbReference>
<comment type="similarity">
    <text evidence="2 4">Belongs to the bacterial solute-binding protein 3 family.</text>
</comment>
<dbReference type="InterPro" id="IPR001320">
    <property type="entry name" value="Iontro_rcpt_C"/>
</dbReference>
<evidence type="ECO:0000259" key="6">
    <source>
        <dbReference type="SMART" id="SM00062"/>
    </source>
</evidence>
<evidence type="ECO:0000256" key="4">
    <source>
        <dbReference type="RuleBase" id="RU003744"/>
    </source>
</evidence>
<accession>A0ABP7L6H5</accession>
<dbReference type="Proteomes" id="UP001500133">
    <property type="component" value="Unassembled WGS sequence"/>
</dbReference>
<evidence type="ECO:0000256" key="1">
    <source>
        <dbReference type="ARBA" id="ARBA00004196"/>
    </source>
</evidence>
<dbReference type="InterPro" id="IPR018313">
    <property type="entry name" value="SBP_3_CS"/>
</dbReference>
<evidence type="ECO:0000313" key="9">
    <source>
        <dbReference type="Proteomes" id="UP001500133"/>
    </source>
</evidence>
<proteinExistence type="inferred from homology"/>
<gene>
    <name evidence="8" type="ORF">GCM10022228_02490</name>
</gene>
<sequence>MKKLLTFSLLSLAVAATAAQARNDDQLRIGVDVPYEPMEYRTPDGELTGFDIELGNALCAEMKKQCEWVVQSWDGIVPGLMARKYDAIMSSMTINDKRREKVLFSEPYFTPPSAWFAPSTTELDEATDASLDGMTIGVQRGTLQDNYATDMYGDVADINRYSTADDMVLDMEAERLDIVFLDYPVGQSTLLESDSRDYQVVGEMITEPKQYFGDGFGIAFRQRDRDLAEQFNQALETLKDNGTYDKIKARYFDDAQ</sequence>
<evidence type="ECO:0000259" key="7">
    <source>
        <dbReference type="SMART" id="SM00079"/>
    </source>
</evidence>
<keyword evidence="3 5" id="KW-0732">Signal</keyword>
<name>A0ABP7L6H5_9GAMM</name>
<feature type="domain" description="Solute-binding protein family 3/N-terminal" evidence="6">
    <location>
        <begin position="26"/>
        <end position="255"/>
    </location>
</feature>
<comment type="caution">
    <text evidence="8">The sequence shown here is derived from an EMBL/GenBank/DDBJ whole genome shotgun (WGS) entry which is preliminary data.</text>
</comment>
<feature type="signal peptide" evidence="5">
    <location>
        <begin position="1"/>
        <end position="18"/>
    </location>
</feature>
<feature type="chain" id="PRO_5047045532" evidence="5">
    <location>
        <begin position="19"/>
        <end position="256"/>
    </location>
</feature>
<feature type="domain" description="Ionotropic glutamate receptor C-terminal" evidence="7">
    <location>
        <begin position="26"/>
        <end position="254"/>
    </location>
</feature>
<dbReference type="PANTHER" id="PTHR35936">
    <property type="entry name" value="MEMBRANE-BOUND LYTIC MUREIN TRANSGLYCOSYLASE F"/>
    <property type="match status" value="1"/>
</dbReference>
<organism evidence="8 9">
    <name type="scientific">Halomonas cibimaris</name>
    <dbReference type="NCBI Taxonomy" id="657012"/>
    <lineage>
        <taxon>Bacteria</taxon>
        <taxon>Pseudomonadati</taxon>
        <taxon>Pseudomonadota</taxon>
        <taxon>Gammaproteobacteria</taxon>
        <taxon>Oceanospirillales</taxon>
        <taxon>Halomonadaceae</taxon>
        <taxon>Halomonas</taxon>
    </lineage>
</organism>